<proteinExistence type="predicted"/>
<accession>A0ABQ9V4T0</accession>
<dbReference type="Pfam" id="PF00462">
    <property type="entry name" value="Glutaredoxin"/>
    <property type="match status" value="1"/>
</dbReference>
<evidence type="ECO:0000313" key="3">
    <source>
        <dbReference type="EMBL" id="KAK2104136.1"/>
    </source>
</evidence>
<keyword evidence="4" id="KW-1185">Reference proteome</keyword>
<gene>
    <name evidence="3" type="primary">GLRX5_1</name>
    <name evidence="3" type="ORF">P7K49_017992</name>
</gene>
<comment type="caution">
    <text evidence="3">The sequence shown here is derived from an EMBL/GenBank/DDBJ whole genome shotgun (WGS) entry which is preliminary data.</text>
</comment>
<dbReference type="InterPro" id="IPR004480">
    <property type="entry name" value="Monothiol_GRX-rel"/>
</dbReference>
<dbReference type="SUPFAM" id="SSF52833">
    <property type="entry name" value="Thioredoxin-like"/>
    <property type="match status" value="1"/>
</dbReference>
<dbReference type="Gene3D" id="3.40.30.10">
    <property type="entry name" value="Glutaredoxin"/>
    <property type="match status" value="1"/>
</dbReference>
<dbReference type="PANTHER" id="PTHR10293:SF16">
    <property type="entry name" value="GLUTAREDOXIN-RELATED PROTEIN 5, MITOCHONDRIAL"/>
    <property type="match status" value="1"/>
</dbReference>
<organism evidence="3 4">
    <name type="scientific">Saguinus oedipus</name>
    <name type="common">Cotton-top tamarin</name>
    <name type="synonym">Oedipomidas oedipus</name>
    <dbReference type="NCBI Taxonomy" id="9490"/>
    <lineage>
        <taxon>Eukaryota</taxon>
        <taxon>Metazoa</taxon>
        <taxon>Chordata</taxon>
        <taxon>Craniata</taxon>
        <taxon>Vertebrata</taxon>
        <taxon>Euteleostomi</taxon>
        <taxon>Mammalia</taxon>
        <taxon>Eutheria</taxon>
        <taxon>Euarchontoglires</taxon>
        <taxon>Primates</taxon>
        <taxon>Haplorrhini</taxon>
        <taxon>Platyrrhini</taxon>
        <taxon>Cebidae</taxon>
        <taxon>Callitrichinae</taxon>
        <taxon>Saguinus</taxon>
    </lineage>
</organism>
<dbReference type="InterPro" id="IPR002109">
    <property type="entry name" value="Glutaredoxin"/>
</dbReference>
<sequence>MGMKTSGVYSISDLSIYHVAGSRLEQQQLGGAAGLLVKKDKVLVFLKRTLEHSQCGFSNTVMHILRPHSIRDYKAYKVLDDLELRHGIKDYSNWPTIPRANLNGESVRGCNILLQMCQNGDLIGELRKLGIHSTLLDKKKDQDSK</sequence>
<dbReference type="PROSITE" id="PS51354">
    <property type="entry name" value="GLUTAREDOXIN_2"/>
    <property type="match status" value="1"/>
</dbReference>
<evidence type="ECO:0000259" key="2">
    <source>
        <dbReference type="Pfam" id="PF00462"/>
    </source>
</evidence>
<dbReference type="PANTHER" id="PTHR10293">
    <property type="entry name" value="GLUTAREDOXIN FAMILY MEMBER"/>
    <property type="match status" value="1"/>
</dbReference>
<reference evidence="3 4" key="1">
    <citation type="submission" date="2023-05" db="EMBL/GenBank/DDBJ databases">
        <title>B98-5 Cell Line De Novo Hybrid Assembly: An Optical Mapping Approach.</title>
        <authorList>
            <person name="Kananen K."/>
            <person name="Auerbach J.A."/>
            <person name="Kautto E."/>
            <person name="Blachly J.S."/>
        </authorList>
    </citation>
    <scope>NUCLEOTIDE SEQUENCE [LARGE SCALE GENOMIC DNA]</scope>
    <source>
        <strain evidence="3">B95-8</strain>
        <tissue evidence="3">Cell line</tissue>
    </source>
</reference>
<dbReference type="EMBL" id="JASSZA010000008">
    <property type="protein sequence ID" value="KAK2104136.1"/>
    <property type="molecule type" value="Genomic_DNA"/>
</dbReference>
<name>A0ABQ9V4T0_SAGOE</name>
<protein>
    <submittedName>
        <fullName evidence="3">Glutaredoxin- protein 5, mitochondrial</fullName>
    </submittedName>
</protein>
<dbReference type="Proteomes" id="UP001266305">
    <property type="component" value="Unassembled WGS sequence"/>
</dbReference>
<dbReference type="InterPro" id="IPR036249">
    <property type="entry name" value="Thioredoxin-like_sf"/>
</dbReference>
<evidence type="ECO:0000256" key="1">
    <source>
        <dbReference type="ARBA" id="ARBA00023284"/>
    </source>
</evidence>
<feature type="domain" description="Glutaredoxin" evidence="2">
    <location>
        <begin position="42"/>
        <end position="107"/>
    </location>
</feature>
<keyword evidence="1" id="KW-0676">Redox-active center</keyword>
<evidence type="ECO:0000313" key="4">
    <source>
        <dbReference type="Proteomes" id="UP001266305"/>
    </source>
</evidence>